<proteinExistence type="predicted"/>
<feature type="domain" description="Outer membrane lipoprotein BamD-like" evidence="4">
    <location>
        <begin position="22"/>
        <end position="186"/>
    </location>
</feature>
<dbReference type="InterPro" id="IPR011990">
    <property type="entry name" value="TPR-like_helical_dom_sf"/>
</dbReference>
<protein>
    <recommendedName>
        <fullName evidence="4">Outer membrane lipoprotein BamD-like domain-containing protein</fullName>
    </recommendedName>
</protein>
<keyword evidence="1" id="KW-0732">Signal</keyword>
<dbReference type="Pfam" id="PF13525">
    <property type="entry name" value="YfiO"/>
    <property type="match status" value="1"/>
</dbReference>
<dbReference type="NCBIfam" id="TIGR03302">
    <property type="entry name" value="OM_YfiO"/>
    <property type="match status" value="1"/>
</dbReference>
<gene>
    <name evidence="5" type="ORF">METZ01_LOCUS7694</name>
</gene>
<dbReference type="AlphaFoldDB" id="A0A381NJW9"/>
<sequence>MISSCSDYRKILKTPGFEKKLEAALEYYEKEEYYKSSTLFQDIKPLVKGSEKSEIVDFYFAYSLYNLKQYELSAKYFKGFIELFSRSDKVIEAEYLYAFSLYKESPNSNLDQSNTIEAINAIQNFINKYPYSEFSKGANELIDELQIKLETKNFENAKQYYKTRMYKSAIIALNNFENDFPDSSYNDECNYLKIVCQYLIAKNSFDDLKKERYKKVTEYYLKFVDKYPNSSFITEAEKMYVESLNLLTKFAE</sequence>
<evidence type="ECO:0000256" key="1">
    <source>
        <dbReference type="ARBA" id="ARBA00022729"/>
    </source>
</evidence>
<keyword evidence="3" id="KW-0998">Cell outer membrane</keyword>
<evidence type="ECO:0000259" key="4">
    <source>
        <dbReference type="Pfam" id="PF13525"/>
    </source>
</evidence>
<evidence type="ECO:0000256" key="2">
    <source>
        <dbReference type="ARBA" id="ARBA00023136"/>
    </source>
</evidence>
<dbReference type="InterPro" id="IPR017689">
    <property type="entry name" value="BamD"/>
</dbReference>
<keyword evidence="2" id="KW-0472">Membrane</keyword>
<evidence type="ECO:0000313" key="5">
    <source>
        <dbReference type="EMBL" id="SUZ54840.1"/>
    </source>
</evidence>
<dbReference type="InterPro" id="IPR039565">
    <property type="entry name" value="BamD-like"/>
</dbReference>
<dbReference type="Gene3D" id="1.25.40.10">
    <property type="entry name" value="Tetratricopeptide repeat domain"/>
    <property type="match status" value="1"/>
</dbReference>
<reference evidence="5" key="1">
    <citation type="submission" date="2018-05" db="EMBL/GenBank/DDBJ databases">
        <authorList>
            <person name="Lanie J.A."/>
            <person name="Ng W.-L."/>
            <person name="Kazmierczak K.M."/>
            <person name="Andrzejewski T.M."/>
            <person name="Davidsen T.M."/>
            <person name="Wayne K.J."/>
            <person name="Tettelin H."/>
            <person name="Glass J.I."/>
            <person name="Rusch D."/>
            <person name="Podicherti R."/>
            <person name="Tsui H.-C.T."/>
            <person name="Winkler M.E."/>
        </authorList>
    </citation>
    <scope>NUCLEOTIDE SEQUENCE</scope>
</reference>
<name>A0A381NJW9_9ZZZZ</name>
<accession>A0A381NJW9</accession>
<dbReference type="EMBL" id="UINC01000410">
    <property type="protein sequence ID" value="SUZ54840.1"/>
    <property type="molecule type" value="Genomic_DNA"/>
</dbReference>
<evidence type="ECO:0000256" key="3">
    <source>
        <dbReference type="ARBA" id="ARBA00023237"/>
    </source>
</evidence>
<organism evidence="5">
    <name type="scientific">marine metagenome</name>
    <dbReference type="NCBI Taxonomy" id="408172"/>
    <lineage>
        <taxon>unclassified sequences</taxon>
        <taxon>metagenomes</taxon>
        <taxon>ecological metagenomes</taxon>
    </lineage>
</organism>